<feature type="non-terminal residue" evidence="1">
    <location>
        <position position="357"/>
    </location>
</feature>
<protein>
    <recommendedName>
        <fullName evidence="3">F-box domain-containing protein</fullName>
    </recommendedName>
</protein>
<reference evidence="1" key="1">
    <citation type="submission" date="2022-06" db="EMBL/GenBank/DDBJ databases">
        <title>Genome Sequence of Candolleomyces eurysporus.</title>
        <authorList>
            <person name="Buettner E."/>
        </authorList>
    </citation>
    <scope>NUCLEOTIDE SEQUENCE</scope>
    <source>
        <strain evidence="1">VTCC 930004</strain>
    </source>
</reference>
<dbReference type="EMBL" id="JANBPK010001225">
    <property type="protein sequence ID" value="KAJ2924376.1"/>
    <property type="molecule type" value="Genomic_DNA"/>
</dbReference>
<dbReference type="Gene3D" id="3.80.10.10">
    <property type="entry name" value="Ribonuclease Inhibitor"/>
    <property type="match status" value="2"/>
</dbReference>
<dbReference type="Proteomes" id="UP001140091">
    <property type="component" value="Unassembled WGS sequence"/>
</dbReference>
<sequence length="357" mass="40340">MQDSPIHTMTVQWAFNHVHRLEHLKFSNLIDTTPGDFLDPFIPLIPLNNLRILVLGTVSLTSIPILMSAPHLLKLRMMLEDEEIRRPTTPYRLDTISSLRSLVISTNNVDAAIIALEYLPERNQLQSFICYLFDRDQPPSSASAHHLFNLMKSKCNPHTFSKLELQGCIARRQQEGVDIDDYVDISALFSLSALTDVDIFLPATRVELTSEQATTIPSAWPRIEKLVLNATRGVPMRTACPHIDHTHLTSILRGCPNLRVLGVRFDATQIREEQHNRSGNEEEEYVDWQCGLEKFDVGDSPILSPSPVVAFLTAHCPSLRKLECCSSDHYGTRQEFLWKTVASQVVPWKTVAPQIGL</sequence>
<dbReference type="AlphaFoldDB" id="A0A9W8IWV5"/>
<evidence type="ECO:0000313" key="2">
    <source>
        <dbReference type="Proteomes" id="UP001140091"/>
    </source>
</evidence>
<dbReference type="OrthoDB" id="2841072at2759"/>
<evidence type="ECO:0008006" key="3">
    <source>
        <dbReference type="Google" id="ProtNLM"/>
    </source>
</evidence>
<organism evidence="1 2">
    <name type="scientific">Candolleomyces eurysporus</name>
    <dbReference type="NCBI Taxonomy" id="2828524"/>
    <lineage>
        <taxon>Eukaryota</taxon>
        <taxon>Fungi</taxon>
        <taxon>Dikarya</taxon>
        <taxon>Basidiomycota</taxon>
        <taxon>Agaricomycotina</taxon>
        <taxon>Agaricomycetes</taxon>
        <taxon>Agaricomycetidae</taxon>
        <taxon>Agaricales</taxon>
        <taxon>Agaricineae</taxon>
        <taxon>Psathyrellaceae</taxon>
        <taxon>Candolleomyces</taxon>
    </lineage>
</organism>
<evidence type="ECO:0000313" key="1">
    <source>
        <dbReference type="EMBL" id="KAJ2924376.1"/>
    </source>
</evidence>
<name>A0A9W8IWV5_9AGAR</name>
<proteinExistence type="predicted"/>
<dbReference type="InterPro" id="IPR032675">
    <property type="entry name" value="LRR_dom_sf"/>
</dbReference>
<dbReference type="SUPFAM" id="SSF52047">
    <property type="entry name" value="RNI-like"/>
    <property type="match status" value="1"/>
</dbReference>
<keyword evidence="2" id="KW-1185">Reference proteome</keyword>
<gene>
    <name evidence="1" type="ORF">H1R20_g12709</name>
</gene>
<accession>A0A9W8IWV5</accession>
<comment type="caution">
    <text evidence="1">The sequence shown here is derived from an EMBL/GenBank/DDBJ whole genome shotgun (WGS) entry which is preliminary data.</text>
</comment>